<dbReference type="AlphaFoldDB" id="A0A1U9WX80"/>
<dbReference type="SUPFAM" id="SSF53098">
    <property type="entry name" value="Ribonuclease H-like"/>
    <property type="match status" value="1"/>
</dbReference>
<organism evidence="2">
    <name type="scientific">Planktothrix agardhii No365</name>
    <dbReference type="NCBI Taxonomy" id="1964474"/>
    <lineage>
        <taxon>Bacteria</taxon>
        <taxon>Bacillati</taxon>
        <taxon>Cyanobacteriota</taxon>
        <taxon>Cyanophyceae</taxon>
        <taxon>Oscillatoriophycideae</taxon>
        <taxon>Oscillatoriales</taxon>
        <taxon>Microcoleaceae</taxon>
        <taxon>Planktothrix</taxon>
    </lineage>
</organism>
<protein>
    <submittedName>
        <fullName evidence="2">Transposase IS4 family protein</fullName>
    </submittedName>
</protein>
<dbReference type="Pfam" id="PF13546">
    <property type="entry name" value="DDE_5"/>
    <property type="match status" value="1"/>
</dbReference>
<evidence type="ECO:0000313" key="2">
    <source>
        <dbReference type="EMBL" id="AQY60892.1"/>
    </source>
</evidence>
<evidence type="ECO:0000259" key="1">
    <source>
        <dbReference type="Pfam" id="PF13546"/>
    </source>
</evidence>
<accession>A0A1U9WX80</accession>
<dbReference type="EMBL" id="KU665240">
    <property type="protein sequence ID" value="AQY60892.1"/>
    <property type="molecule type" value="Genomic_DNA"/>
</dbReference>
<sequence length="176" mass="20457">MITSYIQISENSAIIFDDTVLDKRFGEKIELVRRQYSETEHRVLSGIGLVNCVYVNPELGLFWVIDYRIYDPEYDNKTKLDHVADMLNNLVAEKQLPFAKVLMDSWYGSQKLMAMIEELGKIYYCPFKKNRLLDDTGGKEKYQSIEKLNWSNTEEKSGKLIKINCQHSTLIVTSMP</sequence>
<feature type="domain" description="Transposase IS701-like DDE" evidence="1">
    <location>
        <begin position="12"/>
        <end position="131"/>
    </location>
</feature>
<reference evidence="2" key="1">
    <citation type="journal article" date="2017" name="Front. Microbiol.">
        <title>Evolution of Anabaenopeptin Peptide Structural Variability in the Cyanobacterium Planktothrix.</title>
        <authorList>
            <person name="Entfellner E."/>
            <person name="Frei M."/>
            <person name="Christiansen G."/>
            <person name="Deng L."/>
            <person name="Blom J."/>
            <person name="Kurmayer R."/>
        </authorList>
    </citation>
    <scope>NUCLEOTIDE SEQUENCE</scope>
    <source>
        <strain evidence="2">No365</strain>
    </source>
</reference>
<dbReference type="InterPro" id="IPR012337">
    <property type="entry name" value="RNaseH-like_sf"/>
</dbReference>
<proteinExistence type="predicted"/>
<name>A0A1U9WX80_PLAAG</name>
<dbReference type="InterPro" id="IPR038721">
    <property type="entry name" value="IS701-like_DDE_dom"/>
</dbReference>